<evidence type="ECO:0000256" key="1">
    <source>
        <dbReference type="ARBA" id="ARBA00022448"/>
    </source>
</evidence>
<dbReference type="AlphaFoldDB" id="A0A4R7ZMT9"/>
<dbReference type="NCBIfam" id="NF007749">
    <property type="entry name" value="PRK10429.1"/>
    <property type="match status" value="1"/>
</dbReference>
<comment type="caution">
    <text evidence="5">The sequence shown here is derived from an EMBL/GenBank/DDBJ whole genome shotgun (WGS) entry which is preliminary data.</text>
</comment>
<feature type="transmembrane region" description="Helical" evidence="4">
    <location>
        <begin position="294"/>
        <end position="316"/>
    </location>
</feature>
<dbReference type="Proteomes" id="UP000294743">
    <property type="component" value="Unassembled WGS sequence"/>
</dbReference>
<feature type="transmembrane region" description="Helical" evidence="4">
    <location>
        <begin position="328"/>
        <end position="349"/>
    </location>
</feature>
<feature type="transmembrane region" description="Helical" evidence="4">
    <location>
        <begin position="12"/>
        <end position="32"/>
    </location>
</feature>
<gene>
    <name evidence="5" type="ORF">EDD63_12222</name>
</gene>
<feature type="compositionally biased region" description="Polar residues" evidence="3">
    <location>
        <begin position="464"/>
        <end position="475"/>
    </location>
</feature>
<evidence type="ECO:0000256" key="2">
    <source>
        <dbReference type="ARBA" id="ARBA00022847"/>
    </source>
</evidence>
<dbReference type="Pfam" id="PF13347">
    <property type="entry name" value="MFS_2"/>
    <property type="match status" value="1"/>
</dbReference>
<dbReference type="RefSeq" id="WP_134169826.1">
    <property type="nucleotide sequence ID" value="NZ_SODD01000022.1"/>
</dbReference>
<dbReference type="NCBIfam" id="TIGR00792">
    <property type="entry name" value="gph"/>
    <property type="match status" value="1"/>
</dbReference>
<feature type="transmembrane region" description="Helical" evidence="4">
    <location>
        <begin position="405"/>
        <end position="425"/>
    </location>
</feature>
<evidence type="ECO:0000256" key="3">
    <source>
        <dbReference type="SAM" id="MobiDB-lite"/>
    </source>
</evidence>
<dbReference type="GO" id="GO:0006814">
    <property type="term" value="P:sodium ion transport"/>
    <property type="evidence" value="ECO:0007669"/>
    <property type="project" value="InterPro"/>
</dbReference>
<feature type="transmembrane region" description="Helical" evidence="4">
    <location>
        <begin position="179"/>
        <end position="201"/>
    </location>
</feature>
<dbReference type="Gene3D" id="1.20.1250.20">
    <property type="entry name" value="MFS general substrate transporter like domains"/>
    <property type="match status" value="1"/>
</dbReference>
<dbReference type="SUPFAM" id="SSF103473">
    <property type="entry name" value="MFS general substrate transporter"/>
    <property type="match status" value="1"/>
</dbReference>
<evidence type="ECO:0000313" key="5">
    <source>
        <dbReference type="EMBL" id="TDW16540.1"/>
    </source>
</evidence>
<dbReference type="CDD" id="cd17332">
    <property type="entry name" value="MFS_MelB_like"/>
    <property type="match status" value="1"/>
</dbReference>
<dbReference type="InterPro" id="IPR001927">
    <property type="entry name" value="Na/Gal_symport"/>
</dbReference>
<dbReference type="PANTHER" id="PTHR11328:SF36">
    <property type="entry name" value="MELIBIOSE PERMEASE"/>
    <property type="match status" value="1"/>
</dbReference>
<feature type="transmembrane region" description="Helical" evidence="4">
    <location>
        <begin position="38"/>
        <end position="57"/>
    </location>
</feature>
<keyword evidence="4" id="KW-1133">Transmembrane helix</keyword>
<protein>
    <submittedName>
        <fullName evidence="5">Melibiose permease</fullName>
    </submittedName>
</protein>
<sequence length="475" mass="52438">MKVPFRQKYSFGLGALGKDAVICFVGTFLSYYLTDVLYLAPAFVGSLFFGARIWDAINDPIMGMFIDNTRTRFGKFRIWLTIGTLLNAVAFILLFTNFGLTGTNLYIYIAVAYVVFGMTYTIMDVPYWSWLPNLTNDPEEREKVSVIPRIFASLAGLLVGTFGLQAVQSLGNGNEQTGFFIISILISIFFIITIGITVTNVPEKSTLNQEKGAKITLKKMIQVITKNDQLLAFIGLLLTFNLAIQILNGFMIYYFKYVVGNETFFSLFFFTIFAEMLGLMLFPKVSQLLSREKTYVVACGMPIIGMLLLFISGMYAPNNVVLVMGSGLILKFGSGLSLGVTTVAIADCIDYGELKFGTRNESIICSAQTFLMKLAQAVSGLLTGVGLSLVGYVPNVQQSASAITGIRVLTCIVPIIFVILSLAIYRKFYKLKGARLQQLSLDVQELHEKEQTKTENVEMPSEANVESGTLASESQ</sequence>
<dbReference type="GO" id="GO:0015293">
    <property type="term" value="F:symporter activity"/>
    <property type="evidence" value="ECO:0007669"/>
    <property type="project" value="UniProtKB-KW"/>
</dbReference>
<dbReference type="GO" id="GO:0008643">
    <property type="term" value="P:carbohydrate transport"/>
    <property type="evidence" value="ECO:0007669"/>
    <property type="project" value="InterPro"/>
</dbReference>
<dbReference type="GO" id="GO:0005886">
    <property type="term" value="C:plasma membrane"/>
    <property type="evidence" value="ECO:0007669"/>
    <property type="project" value="TreeGrafter"/>
</dbReference>
<feature type="transmembrane region" description="Helical" evidence="4">
    <location>
        <begin position="230"/>
        <end position="252"/>
    </location>
</feature>
<dbReference type="PANTHER" id="PTHR11328">
    <property type="entry name" value="MAJOR FACILITATOR SUPERFAMILY DOMAIN-CONTAINING PROTEIN"/>
    <property type="match status" value="1"/>
</dbReference>
<keyword evidence="6" id="KW-1185">Reference proteome</keyword>
<proteinExistence type="predicted"/>
<feature type="transmembrane region" description="Helical" evidence="4">
    <location>
        <begin position="146"/>
        <end position="167"/>
    </location>
</feature>
<keyword evidence="2" id="KW-0769">Symport</keyword>
<dbReference type="OrthoDB" id="9764596at2"/>
<name>A0A4R7ZMT9_9FIRM</name>
<evidence type="ECO:0000256" key="4">
    <source>
        <dbReference type="SAM" id="Phobius"/>
    </source>
</evidence>
<keyword evidence="4" id="KW-0472">Membrane</keyword>
<reference evidence="5 6" key="1">
    <citation type="submission" date="2019-03" db="EMBL/GenBank/DDBJ databases">
        <title>Genomic Encyclopedia of Type Strains, Phase IV (KMG-IV): sequencing the most valuable type-strain genomes for metagenomic binning, comparative biology and taxonomic classification.</title>
        <authorList>
            <person name="Goeker M."/>
        </authorList>
    </citation>
    <scope>NUCLEOTIDE SEQUENCE [LARGE SCALE GENOMIC DNA]</scope>
    <source>
        <strain evidence="5 6">DSM 28867</strain>
    </source>
</reference>
<keyword evidence="4" id="KW-0812">Transmembrane</keyword>
<dbReference type="InterPro" id="IPR039672">
    <property type="entry name" value="MFS_2"/>
</dbReference>
<feature type="region of interest" description="Disordered" evidence="3">
    <location>
        <begin position="449"/>
        <end position="475"/>
    </location>
</feature>
<dbReference type="InterPro" id="IPR036259">
    <property type="entry name" value="MFS_trans_sf"/>
</dbReference>
<feature type="transmembrane region" description="Helical" evidence="4">
    <location>
        <begin position="78"/>
        <end position="99"/>
    </location>
</feature>
<accession>A0A4R7ZMT9</accession>
<feature type="transmembrane region" description="Helical" evidence="4">
    <location>
        <begin position="105"/>
        <end position="125"/>
    </location>
</feature>
<keyword evidence="1" id="KW-0813">Transport</keyword>
<evidence type="ECO:0000313" key="6">
    <source>
        <dbReference type="Proteomes" id="UP000294743"/>
    </source>
</evidence>
<feature type="transmembrane region" description="Helical" evidence="4">
    <location>
        <begin position="370"/>
        <end position="393"/>
    </location>
</feature>
<organism evidence="5 6">
    <name type="scientific">Breznakia blatticola</name>
    <dbReference type="NCBI Taxonomy" id="1754012"/>
    <lineage>
        <taxon>Bacteria</taxon>
        <taxon>Bacillati</taxon>
        <taxon>Bacillota</taxon>
        <taxon>Erysipelotrichia</taxon>
        <taxon>Erysipelotrichales</taxon>
        <taxon>Erysipelotrichaceae</taxon>
        <taxon>Breznakia</taxon>
    </lineage>
</organism>
<feature type="transmembrane region" description="Helical" evidence="4">
    <location>
        <begin position="264"/>
        <end position="282"/>
    </location>
</feature>
<dbReference type="EMBL" id="SODD01000022">
    <property type="protein sequence ID" value="TDW16540.1"/>
    <property type="molecule type" value="Genomic_DNA"/>
</dbReference>